<dbReference type="InParanoid" id="A0A7M7PI19"/>
<reference evidence="6" key="1">
    <citation type="submission" date="2015-02" db="EMBL/GenBank/DDBJ databases">
        <title>Genome sequencing for Strongylocentrotus purpuratus.</title>
        <authorList>
            <person name="Murali S."/>
            <person name="Liu Y."/>
            <person name="Vee V."/>
            <person name="English A."/>
            <person name="Wang M."/>
            <person name="Skinner E."/>
            <person name="Han Y."/>
            <person name="Muzny D.M."/>
            <person name="Worley K.C."/>
            <person name="Gibbs R.A."/>
        </authorList>
    </citation>
    <scope>NUCLEOTIDE SEQUENCE</scope>
</reference>
<sequence>MMDSKRSFSLEEQHLVGSYDKKTYPKKFAGLVVVALLAGAVAGGIYLGILLTGPEDDAAPTGSGYYVYREAAVAADAPICSELGRNVLLNKGSAIDAAITALLCVGMYNMQSTGIGGGNFILYYDREQEKPFFIDARERAPAAAHRDMFENKSDDASIFGPLAIGVPGEIMGYWEAHQSFGKRPWKELLQPVIDLAVNGFEIGEPLHEAIHQYQNVILNDTSLSEILTDADGNILSLGDTVYRPKLAKTLRMIADRGAEALYTGEIAQDIASEIQDRGGLITVEDLARYQVVRREPLTVDINDLQAFTGPPPCSGPVYALIMNILEGYGFNSRTMLSGEGEVLTYHRIIEAFKFGYGKRSALGDSSFVNLTDLVANMTAQSYADALRARIDDDRTHNYTYYEPEFQLVEDSGTSHISIVDQYGNAAAITSTINTFFGSKVRGEKTGIIYNNEMDDFSQPGVNNFYGVPPSPSNFIEPGKRPMSSMTPVIVVDREGDVRLVTGASGGTRITLSASLVSIENLWFGSSIRDAIERKRIYHQLIPEDPFYEDGFPQDIVDGLARKGHRPLVSSRSAVVQGIERLDDGLLRAHSDSRKGGIPSGF</sequence>
<dbReference type="GO" id="GO:0005886">
    <property type="term" value="C:plasma membrane"/>
    <property type="evidence" value="ECO:0000318"/>
    <property type="project" value="GO_Central"/>
</dbReference>
<name>A0A7M7PI19_STRPU</name>
<accession>A0A7M7PI19</accession>
<dbReference type="FunFam" id="3.60.20.40:FF:000001">
    <property type="entry name" value="Gamma-glutamyltranspeptidase 1"/>
    <property type="match status" value="1"/>
</dbReference>
<feature type="transmembrane region" description="Helical" evidence="4">
    <location>
        <begin position="28"/>
        <end position="51"/>
    </location>
</feature>
<keyword evidence="6" id="KW-1185">Reference proteome</keyword>
<feature type="binding site" evidence="3">
    <location>
        <position position="455"/>
    </location>
    <ligand>
        <name>L-glutamate</name>
        <dbReference type="ChEBI" id="CHEBI:29985"/>
    </ligand>
</feature>
<evidence type="ECO:0008006" key="7">
    <source>
        <dbReference type="Google" id="ProtNLM"/>
    </source>
</evidence>
<dbReference type="GeneID" id="580355"/>
<keyword evidence="4" id="KW-0812">Transmembrane</keyword>
<dbReference type="PANTHER" id="PTHR11686:SF9">
    <property type="entry name" value="RE13973P"/>
    <property type="match status" value="1"/>
</dbReference>
<keyword evidence="1" id="KW-0800">Toxin</keyword>
<dbReference type="EnsemblMetazoa" id="XM_030995566">
    <property type="protein sequence ID" value="XP_030851426"/>
    <property type="gene ID" value="LOC580355"/>
</dbReference>
<keyword evidence="4" id="KW-1133">Transmembrane helix</keyword>
<dbReference type="OMA" id="ITANCDY"/>
<dbReference type="InterPro" id="IPR029055">
    <property type="entry name" value="Ntn_hydrolases_N"/>
</dbReference>
<organism evidence="5 6">
    <name type="scientific">Strongylocentrotus purpuratus</name>
    <name type="common">Purple sea urchin</name>
    <dbReference type="NCBI Taxonomy" id="7668"/>
    <lineage>
        <taxon>Eukaryota</taxon>
        <taxon>Metazoa</taxon>
        <taxon>Echinodermata</taxon>
        <taxon>Eleutherozoa</taxon>
        <taxon>Echinozoa</taxon>
        <taxon>Echinoidea</taxon>
        <taxon>Euechinoidea</taxon>
        <taxon>Echinacea</taxon>
        <taxon>Camarodonta</taxon>
        <taxon>Echinidea</taxon>
        <taxon>Strongylocentrotidae</taxon>
        <taxon>Strongylocentrotus</taxon>
    </lineage>
</organism>
<dbReference type="PANTHER" id="PTHR11686">
    <property type="entry name" value="GAMMA GLUTAMYL TRANSPEPTIDASE"/>
    <property type="match status" value="1"/>
</dbReference>
<evidence type="ECO:0000256" key="1">
    <source>
        <dbReference type="ARBA" id="ARBA00084097"/>
    </source>
</evidence>
<dbReference type="NCBIfam" id="TIGR00066">
    <property type="entry name" value="g_glut_trans"/>
    <property type="match status" value="1"/>
</dbReference>
<dbReference type="InterPro" id="IPR043137">
    <property type="entry name" value="GGT_ssub_C"/>
</dbReference>
<keyword evidence="1" id="KW-1202">Platelet aggregation activating toxin</keyword>
<dbReference type="FunFam" id="1.10.246.130:FF:000002">
    <property type="entry name" value="glutathione hydrolase 1 proenzyme"/>
    <property type="match status" value="1"/>
</dbReference>
<evidence type="ECO:0000256" key="2">
    <source>
        <dbReference type="PIRSR" id="PIRSR600101-1"/>
    </source>
</evidence>
<feature type="binding site" evidence="3">
    <location>
        <begin position="483"/>
        <end position="484"/>
    </location>
    <ligand>
        <name>L-glutamate</name>
        <dbReference type="ChEBI" id="CHEBI:29985"/>
    </ligand>
</feature>
<dbReference type="Proteomes" id="UP000007110">
    <property type="component" value="Unassembled WGS sequence"/>
</dbReference>
<feature type="active site" description="Nucleophile" evidence="2">
    <location>
        <position position="413"/>
    </location>
</feature>
<evidence type="ECO:0000256" key="4">
    <source>
        <dbReference type="SAM" id="Phobius"/>
    </source>
</evidence>
<dbReference type="OrthoDB" id="1081007at2759"/>
<evidence type="ECO:0000313" key="5">
    <source>
        <dbReference type="EnsemblMetazoa" id="XP_030851426"/>
    </source>
</evidence>
<dbReference type="PRINTS" id="PR01210">
    <property type="entry name" value="GGTRANSPTASE"/>
</dbReference>
<dbReference type="FunCoup" id="A0A7M7PI19">
    <property type="interactions" value="252"/>
</dbReference>
<feature type="binding site" evidence="3">
    <location>
        <position position="506"/>
    </location>
    <ligand>
        <name>L-glutamate</name>
        <dbReference type="ChEBI" id="CHEBI:29985"/>
    </ligand>
</feature>
<dbReference type="InterPro" id="IPR043138">
    <property type="entry name" value="GGT_lsub"/>
</dbReference>
<feature type="binding site" evidence="3">
    <location>
        <position position="137"/>
    </location>
    <ligand>
        <name>L-glutamate</name>
        <dbReference type="ChEBI" id="CHEBI:29985"/>
    </ligand>
</feature>
<keyword evidence="4" id="KW-0472">Membrane</keyword>
<dbReference type="SUPFAM" id="SSF56235">
    <property type="entry name" value="N-terminal nucleophile aminohydrolases (Ntn hydrolases)"/>
    <property type="match status" value="1"/>
</dbReference>
<dbReference type="GO" id="GO:0006751">
    <property type="term" value="P:glutathione catabolic process"/>
    <property type="evidence" value="ECO:0000318"/>
    <property type="project" value="GO_Central"/>
</dbReference>
<dbReference type="KEGG" id="spu:580355"/>
<reference evidence="5" key="2">
    <citation type="submission" date="2021-01" db="UniProtKB">
        <authorList>
            <consortium name="EnsemblMetazoa"/>
        </authorList>
    </citation>
    <scope>IDENTIFICATION</scope>
</reference>
<dbReference type="Gene3D" id="1.10.246.130">
    <property type="match status" value="1"/>
</dbReference>
<proteinExistence type="predicted"/>
<dbReference type="Pfam" id="PF01019">
    <property type="entry name" value="G_glu_transpept"/>
    <property type="match status" value="1"/>
</dbReference>
<keyword evidence="1" id="KW-1199">Hemostasis impairing toxin</keyword>
<dbReference type="InterPro" id="IPR000101">
    <property type="entry name" value="GGT_peptidase"/>
</dbReference>
<dbReference type="AlphaFoldDB" id="A0A7M7PI19"/>
<feature type="binding site" evidence="3">
    <location>
        <begin position="431"/>
        <end position="433"/>
    </location>
    <ligand>
        <name>L-glutamate</name>
        <dbReference type="ChEBI" id="CHEBI:29985"/>
    </ligand>
</feature>
<dbReference type="RefSeq" id="XP_030851426.1">
    <property type="nucleotide sequence ID" value="XM_030995566.1"/>
</dbReference>
<evidence type="ECO:0000313" key="6">
    <source>
        <dbReference type="Proteomes" id="UP000007110"/>
    </source>
</evidence>
<dbReference type="Gene3D" id="3.60.20.40">
    <property type="match status" value="1"/>
</dbReference>
<evidence type="ECO:0000256" key="3">
    <source>
        <dbReference type="PIRSR" id="PIRSR600101-2"/>
    </source>
</evidence>
<dbReference type="GO" id="GO:0036374">
    <property type="term" value="F:glutathione hydrolase activity"/>
    <property type="evidence" value="ECO:0000318"/>
    <property type="project" value="GO_Central"/>
</dbReference>
<protein>
    <recommendedName>
        <fullName evidence="7">Gamma-glutamyltranspeptidase 1</fullName>
    </recommendedName>
</protein>